<sequence length="99" mass="11310">MKVFKVERVNIAFRAVLSNGEERELLFFEPNMNQIQKMSGAKGVSENLEAMREVLGANVKGEGALEFIEDLYENGNVESFFENLNHAINSEREKKRKNS</sequence>
<name>A0A1B1U795_9HELI</name>
<evidence type="ECO:0008006" key="3">
    <source>
        <dbReference type="Google" id="ProtNLM"/>
    </source>
</evidence>
<evidence type="ECO:0000313" key="2">
    <source>
        <dbReference type="Proteomes" id="UP000092884"/>
    </source>
</evidence>
<dbReference type="KEGG" id="het:BBW65_06995"/>
<dbReference type="Proteomes" id="UP000092884">
    <property type="component" value="Chromosome"/>
</dbReference>
<dbReference type="AlphaFoldDB" id="A0A1B1U795"/>
<accession>A0A1B1U795</accession>
<dbReference type="RefSeq" id="WP_066341431.1">
    <property type="nucleotide sequence ID" value="NZ_CP016503.1"/>
</dbReference>
<evidence type="ECO:0000313" key="1">
    <source>
        <dbReference type="EMBL" id="ANV98555.1"/>
    </source>
</evidence>
<reference evidence="2" key="1">
    <citation type="submission" date="2016-07" db="EMBL/GenBank/DDBJ databases">
        <authorList>
            <person name="Florea S."/>
            <person name="Webb J.S."/>
            <person name="Jaromczyk J."/>
            <person name="Schardl C.L."/>
        </authorList>
    </citation>
    <scope>NUCLEOTIDE SEQUENCE [LARGE SCALE GENOMIC DNA]</scope>
    <source>
        <strain evidence="2">MIT 01-6242</strain>
    </source>
</reference>
<dbReference type="EMBL" id="CP016503">
    <property type="protein sequence ID" value="ANV98555.1"/>
    <property type="molecule type" value="Genomic_DNA"/>
</dbReference>
<proteinExistence type="predicted"/>
<protein>
    <recommendedName>
        <fullName evidence="3">Phage protein</fullName>
    </recommendedName>
</protein>
<keyword evidence="2" id="KW-1185">Reference proteome</keyword>
<organism evidence="1 2">
    <name type="scientific">Helicobacter enhydrae</name>
    <dbReference type="NCBI Taxonomy" id="222136"/>
    <lineage>
        <taxon>Bacteria</taxon>
        <taxon>Pseudomonadati</taxon>
        <taxon>Campylobacterota</taxon>
        <taxon>Epsilonproteobacteria</taxon>
        <taxon>Campylobacterales</taxon>
        <taxon>Helicobacteraceae</taxon>
        <taxon>Helicobacter</taxon>
    </lineage>
</organism>
<dbReference type="STRING" id="222136.BBW65_06995"/>
<gene>
    <name evidence="1" type="ORF">BBW65_06995</name>
</gene>